<feature type="transmembrane region" description="Helical" evidence="9">
    <location>
        <begin position="12"/>
        <end position="30"/>
    </location>
</feature>
<dbReference type="PANTHER" id="PTHR33695:SF1">
    <property type="entry name" value="LIPOPROTEIN SIGNAL PEPTIDASE"/>
    <property type="match status" value="1"/>
</dbReference>
<feature type="active site" evidence="9">
    <location>
        <position position="131"/>
    </location>
</feature>
<keyword evidence="13" id="KW-1185">Reference proteome</keyword>
<evidence type="ECO:0000256" key="8">
    <source>
        <dbReference type="ARBA" id="ARBA00023136"/>
    </source>
</evidence>
<keyword evidence="8 9" id="KW-0472">Membrane</keyword>
<keyword evidence="2 9" id="KW-1003">Cell membrane</keyword>
<feature type="transmembrane region" description="Helical" evidence="9">
    <location>
        <begin position="149"/>
        <end position="167"/>
    </location>
</feature>
<dbReference type="EMBL" id="BAABLM010000010">
    <property type="protein sequence ID" value="GAA4684015.1"/>
    <property type="molecule type" value="Genomic_DNA"/>
</dbReference>
<feature type="transmembrane region" description="Helical" evidence="9">
    <location>
        <begin position="124"/>
        <end position="143"/>
    </location>
</feature>
<comment type="similarity">
    <text evidence="1 9 10">Belongs to the peptidase A8 family.</text>
</comment>
<name>A0ABP8W8J3_9MICO</name>
<feature type="region of interest" description="Disordered" evidence="11">
    <location>
        <begin position="195"/>
        <end position="221"/>
    </location>
</feature>
<dbReference type="NCBIfam" id="TIGR00077">
    <property type="entry name" value="lspA"/>
    <property type="match status" value="1"/>
</dbReference>
<keyword evidence="3 9" id="KW-0645">Protease</keyword>
<protein>
    <recommendedName>
        <fullName evidence="9">Lipoprotein signal peptidase</fullName>
        <ecNumber evidence="9">3.4.23.36</ecNumber>
    </recommendedName>
    <alternativeName>
        <fullName evidence="9">Prolipoprotein signal peptidase</fullName>
    </alternativeName>
    <alternativeName>
        <fullName evidence="9">Signal peptidase II</fullName>
        <shortName evidence="9">SPase II</shortName>
    </alternativeName>
</protein>
<dbReference type="Proteomes" id="UP001501295">
    <property type="component" value="Unassembled WGS sequence"/>
</dbReference>
<comment type="catalytic activity">
    <reaction evidence="9">
        <text>Release of signal peptides from bacterial membrane prolipoproteins. Hydrolyzes -Xaa-Yaa-Zaa-|-(S,diacylglyceryl)Cys-, in which Xaa is hydrophobic (preferably Leu), and Yaa (Ala or Ser) and Zaa (Gly or Ala) have small, neutral side chains.</text>
        <dbReference type="EC" id="3.4.23.36"/>
    </reaction>
</comment>
<evidence type="ECO:0000256" key="2">
    <source>
        <dbReference type="ARBA" id="ARBA00022475"/>
    </source>
</evidence>
<keyword evidence="6 9" id="KW-0378">Hydrolase</keyword>
<gene>
    <name evidence="9" type="primary">lspA</name>
    <name evidence="12" type="ORF">GCM10025780_32300</name>
</gene>
<comment type="caution">
    <text evidence="12">The sequence shown here is derived from an EMBL/GenBank/DDBJ whole genome shotgun (WGS) entry which is preliminary data.</text>
</comment>
<dbReference type="EC" id="3.4.23.36" evidence="9"/>
<sequence>MAKTSEAVSKKASVRVLLTLAFVAVIVYILDQGTKFLIVKNLREYQDVELGPVLHLHFVKNPGAAFSLATGSTWIFSIAAAVVVVAIIVLIRRIRSTRWALMLGMLLGGTCGNLTDRLFREPGFGVGHVVDFIYLPWILPAIFNLADTFIVSSMGLLLLLTLLGVGLDGRRTQSKKPVPGSDDADVVQIVAGPDGTVHVEGEPGDVAHPATAHTRPTGDER</sequence>
<accession>A0ABP8W8J3</accession>
<evidence type="ECO:0000256" key="10">
    <source>
        <dbReference type="RuleBase" id="RU004181"/>
    </source>
</evidence>
<comment type="pathway">
    <text evidence="9">Protein modification; lipoprotein biosynthesis (signal peptide cleavage).</text>
</comment>
<organism evidence="12 13">
    <name type="scientific">Frondihabitans cladoniiphilus</name>
    <dbReference type="NCBI Taxonomy" id="715785"/>
    <lineage>
        <taxon>Bacteria</taxon>
        <taxon>Bacillati</taxon>
        <taxon>Actinomycetota</taxon>
        <taxon>Actinomycetes</taxon>
        <taxon>Micrococcales</taxon>
        <taxon>Microbacteriaceae</taxon>
        <taxon>Frondihabitans</taxon>
    </lineage>
</organism>
<dbReference type="Pfam" id="PF01252">
    <property type="entry name" value="Peptidase_A8"/>
    <property type="match status" value="1"/>
</dbReference>
<evidence type="ECO:0000256" key="6">
    <source>
        <dbReference type="ARBA" id="ARBA00022801"/>
    </source>
</evidence>
<evidence type="ECO:0000256" key="11">
    <source>
        <dbReference type="SAM" id="MobiDB-lite"/>
    </source>
</evidence>
<evidence type="ECO:0000256" key="5">
    <source>
        <dbReference type="ARBA" id="ARBA00022750"/>
    </source>
</evidence>
<keyword evidence="7 9" id="KW-1133">Transmembrane helix</keyword>
<evidence type="ECO:0000256" key="4">
    <source>
        <dbReference type="ARBA" id="ARBA00022692"/>
    </source>
</evidence>
<evidence type="ECO:0000256" key="7">
    <source>
        <dbReference type="ARBA" id="ARBA00022989"/>
    </source>
</evidence>
<evidence type="ECO:0000313" key="13">
    <source>
        <dbReference type="Proteomes" id="UP001501295"/>
    </source>
</evidence>
<keyword evidence="4 9" id="KW-0812">Transmembrane</keyword>
<proteinExistence type="inferred from homology"/>
<comment type="function">
    <text evidence="9">This protein specifically catalyzes the removal of signal peptides from prolipoproteins.</text>
</comment>
<dbReference type="HAMAP" id="MF_00161">
    <property type="entry name" value="LspA"/>
    <property type="match status" value="1"/>
</dbReference>
<dbReference type="RefSeq" id="WP_345376966.1">
    <property type="nucleotide sequence ID" value="NZ_BAABLM010000010.1"/>
</dbReference>
<evidence type="ECO:0000313" key="12">
    <source>
        <dbReference type="EMBL" id="GAA4684015.1"/>
    </source>
</evidence>
<reference evidence="13" key="1">
    <citation type="journal article" date="2019" name="Int. J. Syst. Evol. Microbiol.">
        <title>The Global Catalogue of Microorganisms (GCM) 10K type strain sequencing project: providing services to taxonomists for standard genome sequencing and annotation.</title>
        <authorList>
            <consortium name="The Broad Institute Genomics Platform"/>
            <consortium name="The Broad Institute Genome Sequencing Center for Infectious Disease"/>
            <person name="Wu L."/>
            <person name="Ma J."/>
        </authorList>
    </citation>
    <scope>NUCLEOTIDE SEQUENCE [LARGE SCALE GENOMIC DNA]</scope>
    <source>
        <strain evidence="13">JCM 18956</strain>
    </source>
</reference>
<dbReference type="PRINTS" id="PR00781">
    <property type="entry name" value="LIPOSIGPTASE"/>
</dbReference>
<evidence type="ECO:0000256" key="3">
    <source>
        <dbReference type="ARBA" id="ARBA00022670"/>
    </source>
</evidence>
<dbReference type="InterPro" id="IPR001872">
    <property type="entry name" value="Peptidase_A8"/>
</dbReference>
<feature type="active site" evidence="9">
    <location>
        <position position="147"/>
    </location>
</feature>
<keyword evidence="5 9" id="KW-0064">Aspartyl protease</keyword>
<evidence type="ECO:0000256" key="1">
    <source>
        <dbReference type="ARBA" id="ARBA00006139"/>
    </source>
</evidence>
<feature type="transmembrane region" description="Helical" evidence="9">
    <location>
        <begin position="64"/>
        <end position="91"/>
    </location>
</feature>
<comment type="subcellular location">
    <subcellularLocation>
        <location evidence="9">Cell membrane</location>
        <topology evidence="9">Multi-pass membrane protein</topology>
    </subcellularLocation>
</comment>
<evidence type="ECO:0000256" key="9">
    <source>
        <dbReference type="HAMAP-Rule" id="MF_00161"/>
    </source>
</evidence>
<dbReference type="PANTHER" id="PTHR33695">
    <property type="entry name" value="LIPOPROTEIN SIGNAL PEPTIDASE"/>
    <property type="match status" value="1"/>
</dbReference>